<feature type="region of interest" description="Disordered" evidence="1">
    <location>
        <begin position="1"/>
        <end position="31"/>
    </location>
</feature>
<sequence>MFNHKREHGFGEGRGRRKHIHHHGFGSNRHGGRPRLIRDLGCRGLSCMDAMAPADFIRQAEVMDPPDMAINTATCPLCKNHCPIDDPGCKKGEAYFKAMNPDERVQ</sequence>
<dbReference type="Proteomes" id="UP000183994">
    <property type="component" value="Unassembled WGS sequence"/>
</dbReference>
<dbReference type="AlphaFoldDB" id="A0A1M6VQU8"/>
<evidence type="ECO:0000313" key="2">
    <source>
        <dbReference type="EMBL" id="SHK83873.1"/>
    </source>
</evidence>
<evidence type="ECO:0000313" key="3">
    <source>
        <dbReference type="Proteomes" id="UP000183994"/>
    </source>
</evidence>
<protein>
    <submittedName>
        <fullName evidence="2">Uncharacterized protein</fullName>
    </submittedName>
</protein>
<organism evidence="2 3">
    <name type="scientific">Desulfatibacillum alkenivorans DSM 16219</name>
    <dbReference type="NCBI Taxonomy" id="1121393"/>
    <lineage>
        <taxon>Bacteria</taxon>
        <taxon>Pseudomonadati</taxon>
        <taxon>Thermodesulfobacteriota</taxon>
        <taxon>Desulfobacteria</taxon>
        <taxon>Desulfobacterales</taxon>
        <taxon>Desulfatibacillaceae</taxon>
        <taxon>Desulfatibacillum</taxon>
    </lineage>
</organism>
<evidence type="ECO:0000256" key="1">
    <source>
        <dbReference type="SAM" id="MobiDB-lite"/>
    </source>
</evidence>
<proteinExistence type="predicted"/>
<dbReference type="RefSeq" id="WP_073478196.1">
    <property type="nucleotide sequence ID" value="NZ_FQZU01000035.1"/>
</dbReference>
<accession>A0A1M6VQU8</accession>
<dbReference type="EMBL" id="FQZU01000035">
    <property type="protein sequence ID" value="SHK83873.1"/>
    <property type="molecule type" value="Genomic_DNA"/>
</dbReference>
<reference evidence="3" key="1">
    <citation type="submission" date="2016-11" db="EMBL/GenBank/DDBJ databases">
        <authorList>
            <person name="Varghese N."/>
            <person name="Submissions S."/>
        </authorList>
    </citation>
    <scope>NUCLEOTIDE SEQUENCE [LARGE SCALE GENOMIC DNA]</scope>
    <source>
        <strain evidence="3">DSM 16219</strain>
    </source>
</reference>
<dbReference type="OrthoDB" id="5526859at2"/>
<keyword evidence="3" id="KW-1185">Reference proteome</keyword>
<feature type="compositionally biased region" description="Basic residues" evidence="1">
    <location>
        <begin position="15"/>
        <end position="31"/>
    </location>
</feature>
<name>A0A1M6VQU8_9BACT</name>
<gene>
    <name evidence="2" type="ORF">SAMN02745216_04170</name>
</gene>